<gene>
    <name evidence="1" type="ORF">TSAR_007297</name>
</gene>
<dbReference type="AlphaFoldDB" id="A0A232FJ89"/>
<keyword evidence="2" id="KW-1185">Reference proteome</keyword>
<comment type="caution">
    <text evidence="1">The sequence shown here is derived from an EMBL/GenBank/DDBJ whole genome shotgun (WGS) entry which is preliminary data.</text>
</comment>
<evidence type="ECO:0000313" key="1">
    <source>
        <dbReference type="EMBL" id="OXU30653.1"/>
    </source>
</evidence>
<sequence>MAIMPIETTIAYECRFTETNIPKKIWILIQHYIFSTSIKRYLCLYVRVHGCLMCSALTFGTQTDFVTSKAIRNISFIKRNTSHLKHHGIVAYLNRLLVLPILLYCSPIRSPFTKIESHRLQSV</sequence>
<dbReference type="Proteomes" id="UP000215335">
    <property type="component" value="Unassembled WGS sequence"/>
</dbReference>
<evidence type="ECO:0000313" key="2">
    <source>
        <dbReference type="Proteomes" id="UP000215335"/>
    </source>
</evidence>
<accession>A0A232FJ89</accession>
<proteinExistence type="predicted"/>
<protein>
    <submittedName>
        <fullName evidence="1">Uncharacterized protein</fullName>
    </submittedName>
</protein>
<organism evidence="1 2">
    <name type="scientific">Trichomalopsis sarcophagae</name>
    <dbReference type="NCBI Taxonomy" id="543379"/>
    <lineage>
        <taxon>Eukaryota</taxon>
        <taxon>Metazoa</taxon>
        <taxon>Ecdysozoa</taxon>
        <taxon>Arthropoda</taxon>
        <taxon>Hexapoda</taxon>
        <taxon>Insecta</taxon>
        <taxon>Pterygota</taxon>
        <taxon>Neoptera</taxon>
        <taxon>Endopterygota</taxon>
        <taxon>Hymenoptera</taxon>
        <taxon>Apocrita</taxon>
        <taxon>Proctotrupomorpha</taxon>
        <taxon>Chalcidoidea</taxon>
        <taxon>Pteromalidae</taxon>
        <taxon>Pteromalinae</taxon>
        <taxon>Trichomalopsis</taxon>
    </lineage>
</organism>
<reference evidence="1 2" key="1">
    <citation type="journal article" date="2017" name="Curr. Biol.">
        <title>The Evolution of Venom by Co-option of Single-Copy Genes.</title>
        <authorList>
            <person name="Martinson E.O."/>
            <person name="Mrinalini"/>
            <person name="Kelkar Y.D."/>
            <person name="Chang C.H."/>
            <person name="Werren J.H."/>
        </authorList>
    </citation>
    <scope>NUCLEOTIDE SEQUENCE [LARGE SCALE GENOMIC DNA]</scope>
    <source>
        <strain evidence="1 2">Alberta</strain>
        <tissue evidence="1">Whole body</tissue>
    </source>
</reference>
<dbReference type="EMBL" id="NNAY01000134">
    <property type="protein sequence ID" value="OXU30653.1"/>
    <property type="molecule type" value="Genomic_DNA"/>
</dbReference>
<name>A0A232FJ89_9HYME</name>